<evidence type="ECO:0000313" key="1">
    <source>
        <dbReference type="EMBL" id="JAD24830.1"/>
    </source>
</evidence>
<protein>
    <submittedName>
        <fullName evidence="1">Uncharacterized protein</fullName>
    </submittedName>
</protein>
<organism evidence="1">
    <name type="scientific">Arundo donax</name>
    <name type="common">Giant reed</name>
    <name type="synonym">Donax arundinaceus</name>
    <dbReference type="NCBI Taxonomy" id="35708"/>
    <lineage>
        <taxon>Eukaryota</taxon>
        <taxon>Viridiplantae</taxon>
        <taxon>Streptophyta</taxon>
        <taxon>Embryophyta</taxon>
        <taxon>Tracheophyta</taxon>
        <taxon>Spermatophyta</taxon>
        <taxon>Magnoliopsida</taxon>
        <taxon>Liliopsida</taxon>
        <taxon>Poales</taxon>
        <taxon>Poaceae</taxon>
        <taxon>PACMAD clade</taxon>
        <taxon>Arundinoideae</taxon>
        <taxon>Arundineae</taxon>
        <taxon>Arundo</taxon>
    </lineage>
</organism>
<reference evidence="1" key="1">
    <citation type="submission" date="2014-09" db="EMBL/GenBank/DDBJ databases">
        <authorList>
            <person name="Magalhaes I.L.F."/>
            <person name="Oliveira U."/>
            <person name="Santos F.R."/>
            <person name="Vidigal T.H.D.A."/>
            <person name="Brescovit A.D."/>
            <person name="Santos A.J."/>
        </authorList>
    </citation>
    <scope>NUCLEOTIDE SEQUENCE</scope>
    <source>
        <tissue evidence="1">Shoot tissue taken approximately 20 cm above the soil surface</tissue>
    </source>
</reference>
<proteinExistence type="predicted"/>
<sequence>MSISVNNQSGRICEKTTSVGHQPFFPFHFF</sequence>
<dbReference type="AlphaFoldDB" id="A0A0A8YHD1"/>
<name>A0A0A8YHD1_ARUDO</name>
<accession>A0A0A8YHD1</accession>
<reference evidence="1" key="2">
    <citation type="journal article" date="2015" name="Data Brief">
        <title>Shoot transcriptome of the giant reed, Arundo donax.</title>
        <authorList>
            <person name="Barrero R.A."/>
            <person name="Guerrero F.D."/>
            <person name="Moolhuijzen P."/>
            <person name="Goolsby J.A."/>
            <person name="Tidwell J."/>
            <person name="Bellgard S.E."/>
            <person name="Bellgard M.I."/>
        </authorList>
    </citation>
    <scope>NUCLEOTIDE SEQUENCE</scope>
    <source>
        <tissue evidence="1">Shoot tissue taken approximately 20 cm above the soil surface</tissue>
    </source>
</reference>
<dbReference type="EMBL" id="GBRH01273065">
    <property type="protein sequence ID" value="JAD24830.1"/>
    <property type="molecule type" value="Transcribed_RNA"/>
</dbReference>